<protein>
    <submittedName>
        <fullName evidence="1">Uncharacterized protein</fullName>
    </submittedName>
</protein>
<dbReference type="AlphaFoldDB" id="A0A3B0AUU6"/>
<proteinExistence type="predicted"/>
<dbReference type="OrthoDB" id="4523591at2"/>
<dbReference type="InterPro" id="IPR046492">
    <property type="entry name" value="DUF6585"/>
</dbReference>
<name>A0A3B0AUU6_9ACTN</name>
<dbReference type="Proteomes" id="UP000270343">
    <property type="component" value="Unassembled WGS sequence"/>
</dbReference>
<evidence type="ECO:0000313" key="2">
    <source>
        <dbReference type="Proteomes" id="UP000270343"/>
    </source>
</evidence>
<gene>
    <name evidence="1" type="ORF">D7231_29275</name>
</gene>
<organism evidence="1 2">
    <name type="scientific">Streptomyces klenkii</name>
    <dbReference type="NCBI Taxonomy" id="1420899"/>
    <lineage>
        <taxon>Bacteria</taxon>
        <taxon>Bacillati</taxon>
        <taxon>Actinomycetota</taxon>
        <taxon>Actinomycetes</taxon>
        <taxon>Kitasatosporales</taxon>
        <taxon>Streptomycetaceae</taxon>
        <taxon>Streptomyces</taxon>
    </lineage>
</organism>
<dbReference type="EMBL" id="RBAM01000016">
    <property type="protein sequence ID" value="RKN64293.1"/>
    <property type="molecule type" value="Genomic_DNA"/>
</dbReference>
<keyword evidence="2" id="KW-1185">Reference proteome</keyword>
<evidence type="ECO:0000313" key="1">
    <source>
        <dbReference type="EMBL" id="RKN64293.1"/>
    </source>
</evidence>
<sequence length="222" mass="23582">MARISAAAGREHLGKRLATYAGAAHTAPAKSPGARGIRSLLSFLRSGGPSAAHVRDDARLDLYAYGMTVAVKGRIHVVRYDTTSVFRTSTTDDPARAGTTCTLTGADGERVVLRGGPEHGGAAEWWSEIERGVTRAQLPRALAALDKGERLAFGDIWLTREKAGCGEKWAPWPQVRHRRTREGAVELGIGGTWHGPGSGASGIPNAFVLRALVERLGPDGAR</sequence>
<comment type="caution">
    <text evidence="1">The sequence shown here is derived from an EMBL/GenBank/DDBJ whole genome shotgun (WGS) entry which is preliminary data.</text>
</comment>
<reference evidence="1 2" key="1">
    <citation type="journal article" date="2015" name="Antonie Van Leeuwenhoek">
        <title>Streptomyces klenkii sp. nov., isolated from deep marine sediment.</title>
        <authorList>
            <person name="Veyisoglu A."/>
            <person name="Sahin N."/>
        </authorList>
    </citation>
    <scope>NUCLEOTIDE SEQUENCE [LARGE SCALE GENOMIC DNA]</scope>
    <source>
        <strain evidence="1 2">KCTC 29202</strain>
    </source>
</reference>
<accession>A0A3B0AUU6</accession>
<dbReference type="Pfam" id="PF20226">
    <property type="entry name" value="DUF6585"/>
    <property type="match status" value="1"/>
</dbReference>